<evidence type="ECO:0000256" key="1">
    <source>
        <dbReference type="ARBA" id="ARBA00022679"/>
    </source>
</evidence>
<dbReference type="InterPro" id="IPR000182">
    <property type="entry name" value="GNAT_dom"/>
</dbReference>
<dbReference type="AlphaFoldDB" id="C8RXZ6"/>
<dbReference type="PANTHER" id="PTHR43877">
    <property type="entry name" value="AMINOALKYLPHOSPHONATE N-ACETYLTRANSFERASE-RELATED-RELATED"/>
    <property type="match status" value="1"/>
</dbReference>
<dbReference type="CDD" id="cd04301">
    <property type="entry name" value="NAT_SF"/>
    <property type="match status" value="1"/>
</dbReference>
<reference evidence="4 5" key="1">
    <citation type="submission" date="2009-08" db="EMBL/GenBank/DDBJ databases">
        <title>The draft genome of Rhodobacter sp. SW2.</title>
        <authorList>
            <consortium name="US DOE Joint Genome Institute (JGI-PGF)"/>
            <person name="Lucas S."/>
            <person name="Copeland A."/>
            <person name="Lapidus A."/>
            <person name="Glavina del Rio T."/>
            <person name="Tice H."/>
            <person name="Bruce D."/>
            <person name="Goodwin L."/>
            <person name="Pitluck S."/>
            <person name="Larimer F."/>
            <person name="Land M.L."/>
            <person name="Hauser L."/>
            <person name="Emerson D."/>
        </authorList>
    </citation>
    <scope>NUCLEOTIDE SEQUENCE [LARGE SCALE GENOMIC DNA]</scope>
    <source>
        <strain evidence="4 5">SW2</strain>
    </source>
</reference>
<dbReference type="EMBL" id="ACYY01000003">
    <property type="protein sequence ID" value="EEW26394.1"/>
    <property type="molecule type" value="Genomic_DNA"/>
</dbReference>
<keyword evidence="1 4" id="KW-0808">Transferase</keyword>
<dbReference type="Pfam" id="PF00583">
    <property type="entry name" value="Acetyltransf_1"/>
    <property type="match status" value="1"/>
</dbReference>
<evidence type="ECO:0000313" key="5">
    <source>
        <dbReference type="Proteomes" id="UP000010121"/>
    </source>
</evidence>
<dbReference type="InterPro" id="IPR016181">
    <property type="entry name" value="Acyl_CoA_acyltransferase"/>
</dbReference>
<proteinExistence type="predicted"/>
<protein>
    <submittedName>
        <fullName evidence="4">Putative acetyltransferase</fullName>
    </submittedName>
</protein>
<dbReference type="InterPro" id="IPR050832">
    <property type="entry name" value="Bact_Acetyltransf"/>
</dbReference>
<dbReference type="STRING" id="371731.Rsw2DRAFT_0674"/>
<dbReference type="PROSITE" id="PS51186">
    <property type="entry name" value="GNAT"/>
    <property type="match status" value="1"/>
</dbReference>
<keyword evidence="2" id="KW-0012">Acyltransferase</keyword>
<organism evidence="4 5">
    <name type="scientific">Rhodobacter ferrooxidans</name>
    <dbReference type="NCBI Taxonomy" id="371731"/>
    <lineage>
        <taxon>Bacteria</taxon>
        <taxon>Pseudomonadati</taxon>
        <taxon>Pseudomonadota</taxon>
        <taxon>Alphaproteobacteria</taxon>
        <taxon>Rhodobacterales</taxon>
        <taxon>Rhodobacter group</taxon>
        <taxon>Rhodobacter</taxon>
    </lineage>
</organism>
<name>C8RXZ6_9RHOB</name>
<evidence type="ECO:0000259" key="3">
    <source>
        <dbReference type="PROSITE" id="PS51186"/>
    </source>
</evidence>
<evidence type="ECO:0000313" key="4">
    <source>
        <dbReference type="EMBL" id="EEW26394.1"/>
    </source>
</evidence>
<dbReference type="eggNOG" id="COG0456">
    <property type="taxonomic scope" value="Bacteria"/>
</dbReference>
<keyword evidence="5" id="KW-1185">Reference proteome</keyword>
<dbReference type="Gene3D" id="3.40.630.30">
    <property type="match status" value="1"/>
</dbReference>
<feature type="domain" description="N-acetyltransferase" evidence="3">
    <location>
        <begin position="7"/>
        <end position="135"/>
    </location>
</feature>
<sequence length="135" mass="14490">MTQSLPVAIRPITEADRPVWQALWHDYLLFYKTALPQAVYDSTFARLIAGNAGIHGLLAERGGVALGLTHFIFHPSCWKIEPACYLQDLFTTPAARGSGVGRALIEAVYARADAAGAPGGLLADRREQLSGADAL</sequence>
<accession>C8RXZ6</accession>
<dbReference type="Proteomes" id="UP000010121">
    <property type="component" value="Unassembled WGS sequence"/>
</dbReference>
<evidence type="ECO:0000256" key="2">
    <source>
        <dbReference type="ARBA" id="ARBA00023315"/>
    </source>
</evidence>
<dbReference type="GO" id="GO:0016747">
    <property type="term" value="F:acyltransferase activity, transferring groups other than amino-acyl groups"/>
    <property type="evidence" value="ECO:0007669"/>
    <property type="project" value="InterPro"/>
</dbReference>
<comment type="caution">
    <text evidence="4">The sequence shown here is derived from an EMBL/GenBank/DDBJ whole genome shotgun (WGS) entry which is preliminary data.</text>
</comment>
<gene>
    <name evidence="4" type="ORF">Rsw2DRAFT_0674</name>
</gene>
<dbReference type="SUPFAM" id="SSF55729">
    <property type="entry name" value="Acyl-CoA N-acyltransferases (Nat)"/>
    <property type="match status" value="1"/>
</dbReference>